<organism evidence="2 3">
    <name type="scientific">Parafrankia irregularis</name>
    <dbReference type="NCBI Taxonomy" id="795642"/>
    <lineage>
        <taxon>Bacteria</taxon>
        <taxon>Bacillati</taxon>
        <taxon>Actinomycetota</taxon>
        <taxon>Actinomycetes</taxon>
        <taxon>Frankiales</taxon>
        <taxon>Frankiaceae</taxon>
        <taxon>Parafrankia</taxon>
    </lineage>
</organism>
<keyword evidence="3" id="KW-1185">Reference proteome</keyword>
<keyword evidence="1" id="KW-0732">Signal</keyword>
<dbReference type="Proteomes" id="UP000198802">
    <property type="component" value="Unassembled WGS sequence"/>
</dbReference>
<proteinExistence type="predicted"/>
<evidence type="ECO:0000256" key="1">
    <source>
        <dbReference type="SAM" id="SignalP"/>
    </source>
</evidence>
<name>A0A0S4QK73_9ACTN</name>
<evidence type="ECO:0000313" key="2">
    <source>
        <dbReference type="EMBL" id="CUU55927.1"/>
    </source>
</evidence>
<feature type="signal peptide" evidence="1">
    <location>
        <begin position="1"/>
        <end position="31"/>
    </location>
</feature>
<evidence type="ECO:0008006" key="4">
    <source>
        <dbReference type="Google" id="ProtNLM"/>
    </source>
</evidence>
<accession>A0A0S4QK73</accession>
<feature type="chain" id="PRO_5006626286" description="Ig-like domain-containing protein" evidence="1">
    <location>
        <begin position="32"/>
        <end position="173"/>
    </location>
</feature>
<evidence type="ECO:0000313" key="3">
    <source>
        <dbReference type="Proteomes" id="UP000198802"/>
    </source>
</evidence>
<gene>
    <name evidence="2" type="ORF">Ga0074812_106182</name>
</gene>
<dbReference type="AlphaFoldDB" id="A0A0S4QK73"/>
<protein>
    <recommendedName>
        <fullName evidence="4">Ig-like domain-containing protein</fullName>
    </recommendedName>
</protein>
<dbReference type="EMBL" id="FAOZ01000006">
    <property type="protein sequence ID" value="CUU55927.1"/>
    <property type="molecule type" value="Genomic_DNA"/>
</dbReference>
<dbReference type="RefSeq" id="WP_091275185.1">
    <property type="nucleotide sequence ID" value="NZ_FAOZ01000006.1"/>
</dbReference>
<reference evidence="3" key="1">
    <citation type="submission" date="2015-11" db="EMBL/GenBank/DDBJ databases">
        <authorList>
            <person name="Varghese N."/>
        </authorList>
    </citation>
    <scope>NUCLEOTIDE SEQUENCE [LARGE SCALE GENOMIC DNA]</scope>
    <source>
        <strain evidence="3">DSM 45899</strain>
    </source>
</reference>
<sequence>MGTRRVPARRWLALVLPTLVLSGAGLTPARAALDITVPTSKSLGSRPVGSGTLTAALGTVTVTSTNLIGTWTASVSSTSCTTGAGGSQRTVGTSQLSYWSGPVTATTGLLSLTTPGQATAANAVTLSTTRTAFSAVTVNILQSTVSWNPTFIVNVPSSVVAGMYTCTVTHSVA</sequence>